<dbReference type="FunFam" id="2.60.40.420:FF:000045">
    <property type="entry name" value="Laccase 2"/>
    <property type="match status" value="1"/>
</dbReference>
<dbReference type="GO" id="GO:0006826">
    <property type="term" value="P:iron ion transport"/>
    <property type="evidence" value="ECO:0007669"/>
    <property type="project" value="TreeGrafter"/>
</dbReference>
<evidence type="ECO:0000256" key="1">
    <source>
        <dbReference type="ARBA" id="ARBA00010609"/>
    </source>
</evidence>
<evidence type="ECO:0000313" key="7">
    <source>
        <dbReference type="Proteomes" id="UP000639338"/>
    </source>
</evidence>
<dbReference type="CDD" id="cd13858">
    <property type="entry name" value="CuRO_1_tcLCC2_insect_like"/>
    <property type="match status" value="1"/>
</dbReference>
<name>A0A835CS71_APHGI</name>
<comment type="caution">
    <text evidence="6">The sequence shown here is derived from an EMBL/GenBank/DDBJ whole genome shotgun (WGS) entry which is preliminary data.</text>
</comment>
<feature type="domain" description="Plastocyanin-like" evidence="3">
    <location>
        <begin position="249"/>
        <end position="402"/>
    </location>
</feature>
<feature type="domain" description="Plastocyanin-like" evidence="5">
    <location>
        <begin position="131"/>
        <end position="234"/>
    </location>
</feature>
<dbReference type="SUPFAM" id="SSF49503">
    <property type="entry name" value="Cupredoxins"/>
    <property type="match status" value="3"/>
</dbReference>
<evidence type="ECO:0000313" key="6">
    <source>
        <dbReference type="EMBL" id="KAF7993619.1"/>
    </source>
</evidence>
<proteinExistence type="inferred from homology"/>
<dbReference type="Pfam" id="PF07731">
    <property type="entry name" value="Cu-oxidase_2"/>
    <property type="match status" value="1"/>
</dbReference>
<reference evidence="6 7" key="1">
    <citation type="submission" date="2020-08" db="EMBL/GenBank/DDBJ databases">
        <title>Aphidius gifuensis genome sequencing and assembly.</title>
        <authorList>
            <person name="Du Z."/>
        </authorList>
    </citation>
    <scope>NUCLEOTIDE SEQUENCE [LARGE SCALE GENOMIC DNA]</scope>
    <source>
        <strain evidence="6">YNYX2018</strain>
        <tissue evidence="6">Adults</tissue>
    </source>
</reference>
<protein>
    <recommendedName>
        <fullName evidence="8">Laccase</fullName>
    </recommendedName>
</protein>
<dbReference type="InterPro" id="IPR045087">
    <property type="entry name" value="Cu-oxidase_fam"/>
</dbReference>
<evidence type="ECO:0008006" key="8">
    <source>
        <dbReference type="Google" id="ProtNLM"/>
    </source>
</evidence>
<keyword evidence="7" id="KW-1185">Reference proteome</keyword>
<feature type="compositionally biased region" description="Low complexity" evidence="2">
    <location>
        <begin position="673"/>
        <end position="689"/>
    </location>
</feature>
<dbReference type="Proteomes" id="UP000639338">
    <property type="component" value="Unassembled WGS sequence"/>
</dbReference>
<dbReference type="AlphaFoldDB" id="A0A835CS71"/>
<dbReference type="Pfam" id="PF00394">
    <property type="entry name" value="Cu-oxidase"/>
    <property type="match status" value="1"/>
</dbReference>
<dbReference type="InterPro" id="IPR001117">
    <property type="entry name" value="Cu-oxidase_2nd"/>
</dbReference>
<dbReference type="InterPro" id="IPR011707">
    <property type="entry name" value="Cu-oxidase-like_N"/>
</dbReference>
<dbReference type="PANTHER" id="PTHR11709:SF232">
    <property type="entry name" value="STRAW, ISOFORM G"/>
    <property type="match status" value="1"/>
</dbReference>
<evidence type="ECO:0000259" key="5">
    <source>
        <dbReference type="Pfam" id="PF07732"/>
    </source>
</evidence>
<dbReference type="FunFam" id="2.60.40.420:FF:000031">
    <property type="entry name" value="Laccase-2 isoform A"/>
    <property type="match status" value="1"/>
</dbReference>
<feature type="region of interest" description="Disordered" evidence="2">
    <location>
        <begin position="648"/>
        <end position="689"/>
    </location>
</feature>
<dbReference type="GO" id="GO:0005886">
    <property type="term" value="C:plasma membrane"/>
    <property type="evidence" value="ECO:0007669"/>
    <property type="project" value="TreeGrafter"/>
</dbReference>
<dbReference type="CDD" id="cd13884">
    <property type="entry name" value="CuRO_2_tcLCC_insect_like"/>
    <property type="match status" value="1"/>
</dbReference>
<sequence>MRHARPPLFFIYQALGSFRVYNKNSAQWKEVYYYKEKEPESATSHTRNEEDKDIPGHLKIGGKINGWGNVASPKECARECVTGAQPKICYYDWTVEYYRTLGGACDLCVPKTNSSITSDCQCIYGDGYHISGIITVNRMFPGPSIQVCLGDLVVVDVTNKAPGNEITIHWHGIYQINYQHHDGVPFVTQCPIQSGTSFRYQWRAQNIGTHWWHSHSGMQESKSLAGTIIIRQPKEHDPNHSLYDYDDNDNLIFLSDFLHDNPDDHFPGTSSKFNAGSIPKNILINGQGQWLNTTSGEFTETPLSVINVKPGKRYRFRMINGASFGCPLTFTIQNHNLTVIATDGESVKPIVVNSITSYSAERFDFIINANQQSGSYWIQARLIGPCTAREVMQLGILRYVGAFSMQPNLTRPTFNNSLPLGISLNEYNNVCEDKKFDIICMKNLEAAEPVDPRILAEKTDFQFYLAHEFHRWNENELFVPGEYDTFLTPDGGKRGYIPMIDGISNRFPTSPFLTQLNDIPKQQICNGNNKPKSCENKPVCGCSHVLKIPLNSSVEMVIINTDPMDSPHPFHMHGYGFHVMAQGSREVVNITRENSYEALKLDREIYKLDSYDRPPVKDTLTVTTKGYTIIRFIANNPDQQAVIPVAASSHDHDENLSFSENGSESSDDKQIMENHNNNDQPQPNIINNTNNQQTETEELPVHHVRENHQERVNVIVANEINNHHNNHNIQDNEPNELILINNIVNDDNEQGDATEHEAGQENEQEEMIVINNVINNNENNNNGQVVQNQSDQYNRINNNNNILAQRQPAAQGHRQRNWIDELPPDVEHEDQLYGPDHEGGMMQNIGHNIFCRNHVYLDAIRSSSGTTIARRLMDGVFKPEIIQSCTLTGQTARNGGVKNPVTPPRRLHIRAIEAIIECAMNNARFRRLVAQTRDKYNKAIASKICKIKAKHKTNNHIRIA</sequence>
<comment type="similarity">
    <text evidence="1">Belongs to the multicopper oxidase family.</text>
</comment>
<organism evidence="6 7">
    <name type="scientific">Aphidius gifuensis</name>
    <name type="common">Parasitoid wasp</name>
    <dbReference type="NCBI Taxonomy" id="684658"/>
    <lineage>
        <taxon>Eukaryota</taxon>
        <taxon>Metazoa</taxon>
        <taxon>Ecdysozoa</taxon>
        <taxon>Arthropoda</taxon>
        <taxon>Hexapoda</taxon>
        <taxon>Insecta</taxon>
        <taxon>Pterygota</taxon>
        <taxon>Neoptera</taxon>
        <taxon>Endopterygota</taxon>
        <taxon>Hymenoptera</taxon>
        <taxon>Apocrita</taxon>
        <taxon>Ichneumonoidea</taxon>
        <taxon>Braconidae</taxon>
        <taxon>Aphidiinae</taxon>
        <taxon>Aphidius</taxon>
    </lineage>
</organism>
<dbReference type="PANTHER" id="PTHR11709">
    <property type="entry name" value="MULTI-COPPER OXIDASE"/>
    <property type="match status" value="1"/>
</dbReference>
<dbReference type="Gene3D" id="1.10.10.2590">
    <property type="entry name" value="BEN domain"/>
    <property type="match status" value="1"/>
</dbReference>
<gene>
    <name evidence="6" type="ORF">HCN44_010214</name>
</gene>
<evidence type="ECO:0000259" key="3">
    <source>
        <dbReference type="Pfam" id="PF00394"/>
    </source>
</evidence>
<dbReference type="Gene3D" id="2.60.40.420">
    <property type="entry name" value="Cupredoxins - blue copper proteins"/>
    <property type="match status" value="3"/>
</dbReference>
<accession>A0A835CS71</accession>
<feature type="domain" description="Plastocyanin-like" evidence="4">
    <location>
        <begin position="520"/>
        <end position="637"/>
    </location>
</feature>
<dbReference type="EMBL" id="JACMRX010000003">
    <property type="protein sequence ID" value="KAF7993619.1"/>
    <property type="molecule type" value="Genomic_DNA"/>
</dbReference>
<evidence type="ECO:0000256" key="2">
    <source>
        <dbReference type="SAM" id="MobiDB-lite"/>
    </source>
</evidence>
<dbReference type="Pfam" id="PF07732">
    <property type="entry name" value="Cu-oxidase_3"/>
    <property type="match status" value="1"/>
</dbReference>
<evidence type="ECO:0000259" key="4">
    <source>
        <dbReference type="Pfam" id="PF07731"/>
    </source>
</evidence>
<dbReference type="OrthoDB" id="2121828at2759"/>
<dbReference type="GO" id="GO:0016491">
    <property type="term" value="F:oxidoreductase activity"/>
    <property type="evidence" value="ECO:0007669"/>
    <property type="project" value="InterPro"/>
</dbReference>
<dbReference type="InterPro" id="IPR008972">
    <property type="entry name" value="Cupredoxin"/>
</dbReference>
<dbReference type="GO" id="GO:0005507">
    <property type="term" value="F:copper ion binding"/>
    <property type="evidence" value="ECO:0007669"/>
    <property type="project" value="InterPro"/>
</dbReference>
<dbReference type="InterPro" id="IPR011706">
    <property type="entry name" value="Cu-oxidase_C"/>
</dbReference>